<organism evidence="1 2">
    <name type="scientific">Gossypium davidsonii</name>
    <name type="common">Davidson's cotton</name>
    <name type="synonym">Gossypium klotzschianum subsp. davidsonii</name>
    <dbReference type="NCBI Taxonomy" id="34287"/>
    <lineage>
        <taxon>Eukaryota</taxon>
        <taxon>Viridiplantae</taxon>
        <taxon>Streptophyta</taxon>
        <taxon>Embryophyta</taxon>
        <taxon>Tracheophyta</taxon>
        <taxon>Spermatophyta</taxon>
        <taxon>Magnoliopsida</taxon>
        <taxon>eudicotyledons</taxon>
        <taxon>Gunneridae</taxon>
        <taxon>Pentapetalae</taxon>
        <taxon>rosids</taxon>
        <taxon>malvids</taxon>
        <taxon>Malvales</taxon>
        <taxon>Malvaceae</taxon>
        <taxon>Malvoideae</taxon>
        <taxon>Gossypium</taxon>
    </lineage>
</organism>
<accession>A0A7J8RW22</accession>
<sequence>MDHSYLAKYVLQPFWSRFVNFFP</sequence>
<evidence type="ECO:0000313" key="1">
    <source>
        <dbReference type="EMBL" id="MBA0618044.1"/>
    </source>
</evidence>
<feature type="non-terminal residue" evidence="1">
    <location>
        <position position="23"/>
    </location>
</feature>
<keyword evidence="2" id="KW-1185">Reference proteome</keyword>
<reference evidence="1 2" key="1">
    <citation type="journal article" date="2019" name="Genome Biol. Evol.">
        <title>Insights into the evolution of the New World diploid cottons (Gossypium, subgenus Houzingenia) based on genome sequencing.</title>
        <authorList>
            <person name="Grover C.E."/>
            <person name="Arick M.A. 2nd"/>
            <person name="Thrash A."/>
            <person name="Conover J.L."/>
            <person name="Sanders W.S."/>
            <person name="Peterson D.G."/>
            <person name="Frelichowski J.E."/>
            <person name="Scheffler J.A."/>
            <person name="Scheffler B.E."/>
            <person name="Wendel J.F."/>
        </authorList>
    </citation>
    <scope>NUCLEOTIDE SEQUENCE [LARGE SCALE GENOMIC DNA]</scope>
    <source>
        <strain evidence="1">27</strain>
        <tissue evidence="1">Leaf</tissue>
    </source>
</reference>
<name>A0A7J8RW22_GOSDV</name>
<protein>
    <submittedName>
        <fullName evidence="1">Uncharacterized protein</fullName>
    </submittedName>
</protein>
<dbReference type="EMBL" id="JABFAC010000007">
    <property type="protein sequence ID" value="MBA0618044.1"/>
    <property type="molecule type" value="Genomic_DNA"/>
</dbReference>
<dbReference type="AlphaFoldDB" id="A0A7J8RW22"/>
<evidence type="ECO:0000313" key="2">
    <source>
        <dbReference type="Proteomes" id="UP000593561"/>
    </source>
</evidence>
<proteinExistence type="predicted"/>
<comment type="caution">
    <text evidence="1">The sequence shown here is derived from an EMBL/GenBank/DDBJ whole genome shotgun (WGS) entry which is preliminary data.</text>
</comment>
<gene>
    <name evidence="1" type="ORF">Godav_027439</name>
</gene>
<dbReference type="Proteomes" id="UP000593561">
    <property type="component" value="Unassembled WGS sequence"/>
</dbReference>